<dbReference type="GO" id="GO:0005886">
    <property type="term" value="C:plasma membrane"/>
    <property type="evidence" value="ECO:0007669"/>
    <property type="project" value="UniProtKB-ARBA"/>
</dbReference>
<feature type="transmembrane region" description="Helical" evidence="12">
    <location>
        <begin position="190"/>
        <end position="207"/>
    </location>
</feature>
<feature type="transmembrane region" description="Helical" evidence="12">
    <location>
        <begin position="465"/>
        <end position="486"/>
    </location>
</feature>
<evidence type="ECO:0000256" key="3">
    <source>
        <dbReference type="ARBA" id="ARBA00022606"/>
    </source>
</evidence>
<evidence type="ECO:0000256" key="4">
    <source>
        <dbReference type="ARBA" id="ARBA00022692"/>
    </source>
</evidence>
<evidence type="ECO:0000256" key="10">
    <source>
        <dbReference type="ARBA" id="ARBA00023224"/>
    </source>
</evidence>
<dbReference type="CDD" id="cd15939">
    <property type="entry name" value="7tmA_OR4A-like"/>
    <property type="match status" value="1"/>
</dbReference>
<evidence type="ECO:0000256" key="6">
    <source>
        <dbReference type="ARBA" id="ARBA00022989"/>
    </source>
</evidence>
<dbReference type="PROSITE" id="PS00237">
    <property type="entry name" value="G_PROTEIN_RECEP_F1_1"/>
    <property type="match status" value="2"/>
</dbReference>
<feature type="transmembrane region" description="Helical" evidence="12">
    <location>
        <begin position="24"/>
        <end position="45"/>
    </location>
</feature>
<accession>S7PIG5</accession>
<dbReference type="EMBL" id="KE163014">
    <property type="protein sequence ID" value="EPQ10538.1"/>
    <property type="molecule type" value="Genomic_DNA"/>
</dbReference>
<feature type="transmembrane region" description="Helical" evidence="12">
    <location>
        <begin position="139"/>
        <end position="164"/>
    </location>
</feature>
<evidence type="ECO:0000256" key="2">
    <source>
        <dbReference type="ARBA" id="ARBA00004141"/>
    </source>
</evidence>
<keyword evidence="9 11" id="KW-0675">Receptor</keyword>
<comment type="subcellular location">
    <subcellularLocation>
        <location evidence="2">Membrane</location>
        <topology evidence="2">Multi-pass membrane protein</topology>
    </subcellularLocation>
</comment>
<dbReference type="InterPro" id="IPR050427">
    <property type="entry name" value="Olfactory_Receptors"/>
</dbReference>
<dbReference type="SUPFAM" id="SSF81321">
    <property type="entry name" value="Family A G protein-coupled receptor-like"/>
    <property type="match status" value="2"/>
</dbReference>
<dbReference type="PROSITE" id="PS50262">
    <property type="entry name" value="G_PROTEIN_RECEP_F1_2"/>
    <property type="match status" value="1"/>
</dbReference>
<dbReference type="InterPro" id="IPR000725">
    <property type="entry name" value="Olfact_rcpt"/>
</dbReference>
<keyword evidence="5" id="KW-0552">Olfaction</keyword>
<name>S7PIG5_MYOBR</name>
<feature type="transmembrane region" description="Helical" evidence="12">
    <location>
        <begin position="254"/>
        <end position="279"/>
    </location>
</feature>
<evidence type="ECO:0000313" key="15">
    <source>
        <dbReference type="Proteomes" id="UP000052978"/>
    </source>
</evidence>
<dbReference type="PANTHER" id="PTHR48002">
    <property type="entry name" value="OLFACTORY RECEPTOR"/>
    <property type="match status" value="1"/>
</dbReference>
<keyword evidence="15" id="KW-1185">Reference proteome</keyword>
<feature type="transmembrane region" description="Helical" evidence="12">
    <location>
        <begin position="329"/>
        <end position="348"/>
    </location>
</feature>
<keyword evidence="4 11" id="KW-0812">Transmembrane</keyword>
<feature type="domain" description="G-protein coupled receptors family 1 profile" evidence="13">
    <location>
        <begin position="39"/>
        <end position="515"/>
    </location>
</feature>
<evidence type="ECO:0000256" key="7">
    <source>
        <dbReference type="ARBA" id="ARBA00023040"/>
    </source>
</evidence>
<dbReference type="GO" id="GO:0004930">
    <property type="term" value="F:G protein-coupled receptor activity"/>
    <property type="evidence" value="ECO:0007669"/>
    <property type="project" value="UniProtKB-KW"/>
</dbReference>
<evidence type="ECO:0000259" key="13">
    <source>
        <dbReference type="PROSITE" id="PS50262"/>
    </source>
</evidence>
<evidence type="ECO:0000313" key="14">
    <source>
        <dbReference type="EMBL" id="EPQ10538.1"/>
    </source>
</evidence>
<dbReference type="FunFam" id="1.20.1070.10:FF:000007">
    <property type="entry name" value="Olfactory receptor"/>
    <property type="match status" value="1"/>
</dbReference>
<dbReference type="InterPro" id="IPR017452">
    <property type="entry name" value="GPCR_Rhodpsn_7TM"/>
</dbReference>
<dbReference type="PRINTS" id="PR00245">
    <property type="entry name" value="OLFACTORYR"/>
</dbReference>
<protein>
    <submittedName>
        <fullName evidence="14">Olfactory receptor 4C45</fullName>
    </submittedName>
</protein>
<organism evidence="14 15">
    <name type="scientific">Myotis brandtii</name>
    <name type="common">Brandt's bat</name>
    <dbReference type="NCBI Taxonomy" id="109478"/>
    <lineage>
        <taxon>Eukaryota</taxon>
        <taxon>Metazoa</taxon>
        <taxon>Chordata</taxon>
        <taxon>Craniata</taxon>
        <taxon>Vertebrata</taxon>
        <taxon>Euteleostomi</taxon>
        <taxon>Mammalia</taxon>
        <taxon>Eutheria</taxon>
        <taxon>Laurasiatheria</taxon>
        <taxon>Chiroptera</taxon>
        <taxon>Yangochiroptera</taxon>
        <taxon>Vespertilionidae</taxon>
        <taxon>Myotis</taxon>
    </lineage>
</organism>
<keyword evidence="8 12" id="KW-0472">Membrane</keyword>
<evidence type="ECO:0000256" key="5">
    <source>
        <dbReference type="ARBA" id="ARBA00022725"/>
    </source>
</evidence>
<dbReference type="Pfam" id="PF13853">
    <property type="entry name" value="7tm_4"/>
    <property type="match status" value="2"/>
</dbReference>
<dbReference type="Proteomes" id="UP000052978">
    <property type="component" value="Unassembled WGS sequence"/>
</dbReference>
<evidence type="ECO:0000256" key="9">
    <source>
        <dbReference type="ARBA" id="ARBA00023170"/>
    </source>
</evidence>
<dbReference type="InterPro" id="IPR000276">
    <property type="entry name" value="GPCR_Rhodpsn"/>
</dbReference>
<keyword evidence="6 12" id="KW-1133">Transmembrane helix</keyword>
<reference evidence="14 15" key="1">
    <citation type="journal article" date="2013" name="Nat. Commun.">
        <title>Genome analysis reveals insights into physiology and longevity of the Brandt's bat Myotis brandtii.</title>
        <authorList>
            <person name="Seim I."/>
            <person name="Fang X."/>
            <person name="Xiong Z."/>
            <person name="Lobanov A.V."/>
            <person name="Huang Z."/>
            <person name="Ma S."/>
            <person name="Feng Y."/>
            <person name="Turanov A.A."/>
            <person name="Zhu Y."/>
            <person name="Lenz T.L."/>
            <person name="Gerashchenko M.V."/>
            <person name="Fan D."/>
            <person name="Hee Yim S."/>
            <person name="Yao X."/>
            <person name="Jordan D."/>
            <person name="Xiong Y."/>
            <person name="Ma Y."/>
            <person name="Lyapunov A.N."/>
            <person name="Chen G."/>
            <person name="Kulakova O.I."/>
            <person name="Sun Y."/>
            <person name="Lee S.G."/>
            <person name="Bronson R.T."/>
            <person name="Moskalev A.A."/>
            <person name="Sunyaev S.R."/>
            <person name="Zhang G."/>
            <person name="Krogh A."/>
            <person name="Wang J."/>
            <person name="Gladyshev V.N."/>
        </authorList>
    </citation>
    <scope>NUCLEOTIDE SEQUENCE [LARGE SCALE GENOMIC DNA]</scope>
</reference>
<dbReference type="AlphaFoldDB" id="S7PIG5"/>
<evidence type="ECO:0000256" key="12">
    <source>
        <dbReference type="SAM" id="Phobius"/>
    </source>
</evidence>
<dbReference type="PRINTS" id="PR00237">
    <property type="entry name" value="GPCRRHODOPSN"/>
</dbReference>
<dbReference type="eggNOG" id="ENOG502TDS3">
    <property type="taxonomic scope" value="Eukaryota"/>
</dbReference>
<evidence type="ECO:0000256" key="11">
    <source>
        <dbReference type="RuleBase" id="RU000688"/>
    </source>
</evidence>
<keyword evidence="3" id="KW-0716">Sensory transduction</keyword>
<feature type="transmembrane region" description="Helical" evidence="12">
    <location>
        <begin position="498"/>
        <end position="517"/>
    </location>
</feature>
<dbReference type="Gene3D" id="1.20.1070.10">
    <property type="entry name" value="Rhodopsin 7-helix transmembrane proteins"/>
    <property type="match status" value="2"/>
</dbReference>
<keyword evidence="10 11" id="KW-0807">Transducer</keyword>
<feature type="transmembrane region" description="Helical" evidence="12">
    <location>
        <begin position="368"/>
        <end position="392"/>
    </location>
</feature>
<dbReference type="GO" id="GO:0004984">
    <property type="term" value="F:olfactory receptor activity"/>
    <property type="evidence" value="ECO:0007669"/>
    <property type="project" value="InterPro"/>
</dbReference>
<gene>
    <name evidence="14" type="ORF">D623_10025543</name>
</gene>
<dbReference type="FunFam" id="1.20.1070.10:FF:000998">
    <property type="entry name" value="Olfactory receptor 1260"/>
    <property type="match status" value="1"/>
</dbReference>
<comment type="similarity">
    <text evidence="11">Belongs to the G-protein coupled receptor 1 family.</text>
</comment>
<feature type="transmembrane region" description="Helical" evidence="12">
    <location>
        <begin position="57"/>
        <end position="76"/>
    </location>
</feature>
<feature type="transmembrane region" description="Helical" evidence="12">
    <location>
        <begin position="431"/>
        <end position="453"/>
    </location>
</feature>
<sequence length="539" mass="60050">MERRNNVTEFILLGLTRNPDVQKLLLAVFTVIYFLTVAGNLLIVVTITTSRALGSPMYFFLSFLSFVDGCCSSAMLPKMIFDLLTEKKTISFKGCMTQLFAEHFFGGVEIILLTVMAYDRYVAICKPLHYTITMNRQVCGLLVAMAWAGGFLHALIQILFIVWLPFCGPNVIDHFICDLFPLLKLSCSDTHIFGLFVAANSGLMTIYKMTEMSGRGNSINPKDQMDQAESMKRTSNVTEFILLGLTQNPELQKILFVVFLTIYLTTLTGNLLISVTIFITPALSSPMYFSLSYLSILEGFYSSSIAPKMISDLISEKNTICFNACLTQLFAEHFFAGAEIILLIAMAYDRYVAICKPLHYMTLRSQPVCGFLMGMAGVLGLLHGGIQVLFIVQLPFCGPNVIDHFMCDLIPLLELACTDTHTLGPLITANSGSLCLLVFSMLVASYVIILCSLRTQSSKGRRKALSTCASHVTVVILFFVPCSFLYLRPLTSFPIDKAMTVFCTIVTPMLNPLIYTFRNAEVKNVTKKFWEQIMNTDNA</sequence>
<keyword evidence="7 11" id="KW-0297">G-protein coupled receptor</keyword>
<evidence type="ECO:0000256" key="8">
    <source>
        <dbReference type="ARBA" id="ARBA00023136"/>
    </source>
</evidence>
<evidence type="ECO:0000256" key="1">
    <source>
        <dbReference type="ARBA" id="ARBA00003929"/>
    </source>
</evidence>
<comment type="function">
    <text evidence="1">Putative odorant or sperm cell receptor.</text>
</comment>
<feature type="transmembrane region" description="Helical" evidence="12">
    <location>
        <begin position="96"/>
        <end position="118"/>
    </location>
</feature>
<proteinExistence type="inferred from homology"/>